<sequence length="206" mass="22694">MATAAVHDSHDHKPGFFTRWFLSTNHKDIGILYLVFAIFTGLVGGALSGLIRWELAEPGIQLFKEGTIIQQLGIVEASKHGYNVTVTAHALIMVFFVVMPATMGGFGNYFIPIMIGAPDMAFPRLNNISFWLIFFAFVLLVLSMFVDGGPGRGFGGGGPPIRRCRPWATRGRRSTWRSSRCTSRAPRRSWARSTSSPPSSTCARRA</sequence>
<reference evidence="5 6" key="1">
    <citation type="submission" date="2018-06" db="EMBL/GenBank/DDBJ databases">
        <authorList>
            <consortium name="Pathogen Informatics"/>
            <person name="Doyle S."/>
        </authorList>
    </citation>
    <scope>NUCLEOTIDE SEQUENCE [LARGE SCALE GENOMIC DNA]</scope>
    <source>
        <strain evidence="5 6">NCTC11165</strain>
    </source>
</reference>
<evidence type="ECO:0000259" key="4">
    <source>
        <dbReference type="PROSITE" id="PS50855"/>
    </source>
</evidence>
<dbReference type="Gene3D" id="1.20.210.10">
    <property type="entry name" value="Cytochrome c oxidase-like, subunit I domain"/>
    <property type="match status" value="1"/>
</dbReference>
<proteinExistence type="predicted"/>
<dbReference type="InterPro" id="IPR000883">
    <property type="entry name" value="Cyt_C_Oxase_1"/>
</dbReference>
<dbReference type="PANTHER" id="PTHR10422:SF18">
    <property type="entry name" value="CYTOCHROME C OXIDASE SUBUNIT 1"/>
    <property type="match status" value="1"/>
</dbReference>
<feature type="domain" description="Cytochrome oxidase subunit I profile" evidence="4">
    <location>
        <begin position="20"/>
        <end position="167"/>
    </location>
</feature>
<dbReference type="GO" id="GO:0022904">
    <property type="term" value="P:respiratory electron transport chain"/>
    <property type="evidence" value="ECO:0007669"/>
    <property type="project" value="TreeGrafter"/>
</dbReference>
<evidence type="ECO:0000256" key="2">
    <source>
        <dbReference type="SAM" id="MobiDB-lite"/>
    </source>
</evidence>
<feature type="compositionally biased region" description="Low complexity" evidence="2">
    <location>
        <begin position="191"/>
        <end position="206"/>
    </location>
</feature>
<dbReference type="GO" id="GO:0020037">
    <property type="term" value="F:heme binding"/>
    <property type="evidence" value="ECO:0007669"/>
    <property type="project" value="InterPro"/>
</dbReference>
<accession>A0A2X1BLS2</accession>
<keyword evidence="1" id="KW-0813">Transport</keyword>
<feature type="transmembrane region" description="Helical" evidence="3">
    <location>
        <begin position="128"/>
        <end position="146"/>
    </location>
</feature>
<dbReference type="EC" id="1.9.3.1" evidence="5"/>
<dbReference type="PANTHER" id="PTHR10422">
    <property type="entry name" value="CYTOCHROME C OXIDASE SUBUNIT 1"/>
    <property type="match status" value="1"/>
</dbReference>
<keyword evidence="3" id="KW-0472">Membrane</keyword>
<dbReference type="SUPFAM" id="SSF81442">
    <property type="entry name" value="Cytochrome c oxidase subunit I-like"/>
    <property type="match status" value="1"/>
</dbReference>
<dbReference type="GO" id="GO:0016491">
    <property type="term" value="F:oxidoreductase activity"/>
    <property type="evidence" value="ECO:0007669"/>
    <property type="project" value="UniProtKB-KW"/>
</dbReference>
<organism evidence="5 6">
    <name type="scientific">Brevundimonas diminuta</name>
    <name type="common">Pseudomonas diminuta</name>
    <dbReference type="NCBI Taxonomy" id="293"/>
    <lineage>
        <taxon>Bacteria</taxon>
        <taxon>Pseudomonadati</taxon>
        <taxon>Pseudomonadota</taxon>
        <taxon>Alphaproteobacteria</taxon>
        <taxon>Caulobacterales</taxon>
        <taxon>Caulobacteraceae</taxon>
        <taxon>Brevundimonas</taxon>
    </lineage>
</organism>
<feature type="transmembrane region" description="Helical" evidence="3">
    <location>
        <begin position="30"/>
        <end position="51"/>
    </location>
</feature>
<dbReference type="PROSITE" id="PS50855">
    <property type="entry name" value="COX1"/>
    <property type="match status" value="1"/>
</dbReference>
<evidence type="ECO:0000313" key="5">
    <source>
        <dbReference type="EMBL" id="SPU42711.1"/>
    </source>
</evidence>
<dbReference type="GO" id="GO:0016020">
    <property type="term" value="C:membrane"/>
    <property type="evidence" value="ECO:0007669"/>
    <property type="project" value="InterPro"/>
</dbReference>
<dbReference type="Pfam" id="PF00115">
    <property type="entry name" value="COX1"/>
    <property type="match status" value="1"/>
</dbReference>
<feature type="region of interest" description="Disordered" evidence="2">
    <location>
        <begin position="175"/>
        <end position="206"/>
    </location>
</feature>
<dbReference type="InterPro" id="IPR023616">
    <property type="entry name" value="Cyt_c_oxase-like_su1_dom"/>
</dbReference>
<evidence type="ECO:0000256" key="3">
    <source>
        <dbReference type="SAM" id="Phobius"/>
    </source>
</evidence>
<gene>
    <name evidence="5" type="primary">ctaDII_1</name>
    <name evidence="5" type="ORF">NCTC11165_00863</name>
</gene>
<dbReference type="GO" id="GO:0015990">
    <property type="term" value="P:electron transport coupled proton transport"/>
    <property type="evidence" value="ECO:0007669"/>
    <property type="project" value="TreeGrafter"/>
</dbReference>
<keyword evidence="3" id="KW-1133">Transmembrane helix</keyword>
<dbReference type="GO" id="GO:0009060">
    <property type="term" value="P:aerobic respiration"/>
    <property type="evidence" value="ECO:0007669"/>
    <property type="project" value="InterPro"/>
</dbReference>
<dbReference type="EMBL" id="UAQM01000001">
    <property type="protein sequence ID" value="SPU42711.1"/>
    <property type="molecule type" value="Genomic_DNA"/>
</dbReference>
<dbReference type="GO" id="GO:0004129">
    <property type="term" value="F:cytochrome-c oxidase activity"/>
    <property type="evidence" value="ECO:0007669"/>
    <property type="project" value="InterPro"/>
</dbReference>
<feature type="transmembrane region" description="Helical" evidence="3">
    <location>
        <begin position="90"/>
        <end position="116"/>
    </location>
</feature>
<keyword evidence="1" id="KW-0249">Electron transport</keyword>
<dbReference type="AlphaFoldDB" id="A0A2X1BLS2"/>
<evidence type="ECO:0000256" key="1">
    <source>
        <dbReference type="ARBA" id="ARBA00022660"/>
    </source>
</evidence>
<dbReference type="InterPro" id="IPR036927">
    <property type="entry name" value="Cyt_c_oxase-like_su1_sf"/>
</dbReference>
<protein>
    <submittedName>
        <fullName evidence="5">Cytochrome c oxidase subunit 1-beta</fullName>
        <ecNumber evidence="5">1.9.3.1</ecNumber>
    </submittedName>
</protein>
<dbReference type="PRINTS" id="PR01165">
    <property type="entry name" value="CYCOXIDASEI"/>
</dbReference>
<evidence type="ECO:0000313" key="6">
    <source>
        <dbReference type="Proteomes" id="UP000250358"/>
    </source>
</evidence>
<keyword evidence="5" id="KW-0560">Oxidoreductase</keyword>
<keyword evidence="1" id="KW-0679">Respiratory chain</keyword>
<name>A0A2X1BLS2_BREDI</name>
<dbReference type="Proteomes" id="UP000250358">
    <property type="component" value="Unassembled WGS sequence"/>
</dbReference>
<keyword evidence="3" id="KW-0812">Transmembrane</keyword>